<feature type="region of interest" description="Disordered" evidence="1">
    <location>
        <begin position="1"/>
        <end position="23"/>
    </location>
</feature>
<evidence type="ECO:0000256" key="1">
    <source>
        <dbReference type="SAM" id="MobiDB-lite"/>
    </source>
</evidence>
<dbReference type="RefSeq" id="XP_052904526.1">
    <property type="nucleotide sequence ID" value="XM_053049576.1"/>
</dbReference>
<comment type="caution">
    <text evidence="2">The sequence shown here is derived from an EMBL/GenBank/DDBJ whole genome shotgun (WGS) entry which is preliminary data.</text>
</comment>
<proteinExistence type="predicted"/>
<reference evidence="2 3" key="1">
    <citation type="journal article" date="2014" name="Genome Announc.">
        <title>Genome Sequence of the Microsporidian Species Nematocida sp1 Strain ERTm6 (ATCC PRA-372).</title>
        <authorList>
            <person name="Bakowski M.A."/>
            <person name="Priest M."/>
            <person name="Young S."/>
            <person name="Cuomo C.A."/>
            <person name="Troemel E.R."/>
        </authorList>
    </citation>
    <scope>NUCLEOTIDE SEQUENCE [LARGE SCALE GENOMIC DNA]</scope>
    <source>
        <strain evidence="2 3">ERTm6</strain>
    </source>
</reference>
<name>A0A086J1F3_NEMA1</name>
<feature type="compositionally biased region" description="Polar residues" evidence="1">
    <location>
        <begin position="421"/>
        <end position="434"/>
    </location>
</feature>
<sequence>MEIQAAESNRENSTEVASGKERKRGFGLPAGMVQHFADRGIAQEELAQMGIDEVLAQTGQLEGKALNKAVQTVLKTTRSMEQLRARLEMLTGYKGTEDVCTSVLNSVLHAHRHTLYAGGPEGVLEYAYTLAIDAEHANVKHVGRVLLAHAPAEDAAVAALVQREMERFFPDTEGLGPGEEERMEKQIFLFSGTKKSREALREYISVRAEALCVLAKRCESPLPVWKRVLAIYKKVHKETVPEEKVRALGLAVLRTQRGEQALVEATSQYVQSMRTGVHDFVYAQALLSALQTLPESSETVHAIEKLCIYALTEKACTVHSLRGMGIARLPKERLLSVLGKIRPEKINLHAFTPVAKQAVRALKDAPESLAALETYMSTVLAARHHSGLKGVLLHVTATLHPEKTQKPVRAPRSPREAPQEENASQPAATEESTL</sequence>
<evidence type="ECO:0000313" key="3">
    <source>
        <dbReference type="Proteomes" id="UP000054524"/>
    </source>
</evidence>
<organism evidence="2 3">
    <name type="scientific">Nematocida ausubeli (strain ATCC PRA-371 / ERTm2)</name>
    <name type="common">Nematode killer fungus</name>
    <dbReference type="NCBI Taxonomy" id="1913371"/>
    <lineage>
        <taxon>Eukaryota</taxon>
        <taxon>Fungi</taxon>
        <taxon>Fungi incertae sedis</taxon>
        <taxon>Microsporidia</taxon>
        <taxon>Nematocida</taxon>
    </lineage>
</organism>
<dbReference type="AlphaFoldDB" id="A0A086J1F3"/>
<gene>
    <name evidence="2" type="ORF">NESG_01961</name>
</gene>
<dbReference type="GeneID" id="77676934"/>
<protein>
    <submittedName>
        <fullName evidence="2">Uncharacterized protein</fullName>
    </submittedName>
</protein>
<evidence type="ECO:0000313" key="2">
    <source>
        <dbReference type="EMBL" id="KFG25971.1"/>
    </source>
</evidence>
<dbReference type="EMBL" id="AKIJ01000004">
    <property type="protein sequence ID" value="KFG25971.1"/>
    <property type="molecule type" value="Genomic_DNA"/>
</dbReference>
<dbReference type="HOGENOM" id="CLU_628647_0_0_1"/>
<keyword evidence="3" id="KW-1185">Reference proteome</keyword>
<dbReference type="Proteomes" id="UP000054524">
    <property type="component" value="Unassembled WGS sequence"/>
</dbReference>
<feature type="region of interest" description="Disordered" evidence="1">
    <location>
        <begin position="399"/>
        <end position="434"/>
    </location>
</feature>
<accession>A0A086J1F3</accession>